<sequence length="85" mass="8532">MVGFWKTTKRLDLSGSTSKVEEMVNLEEGKVMVGTAKGTAAAAVAAAVKTMMAMVVSVVMEVGAEAGAWGTGTPKVAAAAAVMAL</sequence>
<protein>
    <submittedName>
        <fullName evidence="1">Uncharacterized protein</fullName>
    </submittedName>
</protein>
<evidence type="ECO:0000313" key="1">
    <source>
        <dbReference type="EMBL" id="JAD48743.1"/>
    </source>
</evidence>
<reference evidence="1" key="1">
    <citation type="submission" date="2014-09" db="EMBL/GenBank/DDBJ databases">
        <authorList>
            <person name="Magalhaes I.L.F."/>
            <person name="Oliveira U."/>
            <person name="Santos F.R."/>
            <person name="Vidigal T.H.D.A."/>
            <person name="Brescovit A.D."/>
            <person name="Santos A.J."/>
        </authorList>
    </citation>
    <scope>NUCLEOTIDE SEQUENCE</scope>
    <source>
        <tissue evidence="1">Shoot tissue taken approximately 20 cm above the soil surface</tissue>
    </source>
</reference>
<reference evidence="1" key="2">
    <citation type="journal article" date="2015" name="Data Brief">
        <title>Shoot transcriptome of the giant reed, Arundo donax.</title>
        <authorList>
            <person name="Barrero R.A."/>
            <person name="Guerrero F.D."/>
            <person name="Moolhuijzen P."/>
            <person name="Goolsby J.A."/>
            <person name="Tidwell J."/>
            <person name="Bellgard S.E."/>
            <person name="Bellgard M.I."/>
        </authorList>
    </citation>
    <scope>NUCLEOTIDE SEQUENCE</scope>
    <source>
        <tissue evidence="1">Shoot tissue taken approximately 20 cm above the soil surface</tissue>
    </source>
</reference>
<organism evidence="1">
    <name type="scientific">Arundo donax</name>
    <name type="common">Giant reed</name>
    <name type="synonym">Donax arundinaceus</name>
    <dbReference type="NCBI Taxonomy" id="35708"/>
    <lineage>
        <taxon>Eukaryota</taxon>
        <taxon>Viridiplantae</taxon>
        <taxon>Streptophyta</taxon>
        <taxon>Embryophyta</taxon>
        <taxon>Tracheophyta</taxon>
        <taxon>Spermatophyta</taxon>
        <taxon>Magnoliopsida</taxon>
        <taxon>Liliopsida</taxon>
        <taxon>Poales</taxon>
        <taxon>Poaceae</taxon>
        <taxon>PACMAD clade</taxon>
        <taxon>Arundinoideae</taxon>
        <taxon>Arundineae</taxon>
        <taxon>Arundo</taxon>
    </lineage>
</organism>
<dbReference type="AlphaFoldDB" id="A0A0A9AFU1"/>
<accession>A0A0A9AFU1</accession>
<dbReference type="EMBL" id="GBRH01249152">
    <property type="protein sequence ID" value="JAD48743.1"/>
    <property type="molecule type" value="Transcribed_RNA"/>
</dbReference>
<proteinExistence type="predicted"/>
<name>A0A0A9AFU1_ARUDO</name>